<sequence length="326" mass="36627">MEYVRFGNTGMVVSKICLGCMTYGKPTDRWPWALNEEQSRPFIQKALELGINFFDTADVYTAGASEEVVGRALRDFTSRDEVVLATKVFNPMGPGPNDKGLSRKHIMSAIDASLKRLGTDYVDLYQIHRWDYDTPIEETMEALHDVVKAGKARYIGASSMYSWQFAQAQYTADLNGWTRFVSMQPQYNLVYREEEREMLPFCHDQNIAVIPWSPLARGLLTGKRSKERNETERAKTDAFGKSLYTRDDDFAIADRVTQLAETRGVPAAQIALAWMLAKPIITSPIIGASKPGHLEDAVGALSVTLSDDEINQLEELYQPHPVLGFS</sequence>
<dbReference type="PRINTS" id="PR00069">
    <property type="entry name" value="ALDKETRDTASE"/>
</dbReference>
<dbReference type="GO" id="GO:0005829">
    <property type="term" value="C:cytosol"/>
    <property type="evidence" value="ECO:0007669"/>
    <property type="project" value="UniProtKB-ARBA"/>
</dbReference>
<dbReference type="PANTHER" id="PTHR43364:SF4">
    <property type="entry name" value="NAD(P)-LINKED OXIDOREDUCTASE SUPERFAMILY PROTEIN"/>
    <property type="match status" value="1"/>
</dbReference>
<evidence type="ECO:0000313" key="4">
    <source>
        <dbReference type="Proteomes" id="UP000653797"/>
    </source>
</evidence>
<dbReference type="Pfam" id="PF00248">
    <property type="entry name" value="Aldo_ket_red"/>
    <property type="match status" value="1"/>
</dbReference>
<reference evidence="3" key="1">
    <citation type="submission" date="2020-09" db="EMBL/GenBank/DDBJ databases">
        <authorList>
            <person name="Kim M.K."/>
        </authorList>
    </citation>
    <scope>NUCLEOTIDE SEQUENCE</scope>
    <source>
        <strain evidence="3">BT704</strain>
    </source>
</reference>
<dbReference type="InterPro" id="IPR050523">
    <property type="entry name" value="AKR_Detox_Biosynth"/>
</dbReference>
<gene>
    <name evidence="3" type="ORF">IC230_22980</name>
</gene>
<dbReference type="InterPro" id="IPR036812">
    <property type="entry name" value="NAD(P)_OxRdtase_dom_sf"/>
</dbReference>
<dbReference type="Proteomes" id="UP000653797">
    <property type="component" value="Unassembled WGS sequence"/>
</dbReference>
<feature type="domain" description="NADP-dependent oxidoreductase" evidence="2">
    <location>
        <begin position="15"/>
        <end position="317"/>
    </location>
</feature>
<organism evidence="3 4">
    <name type="scientific">Spirosoma validum</name>
    <dbReference type="NCBI Taxonomy" id="2771355"/>
    <lineage>
        <taxon>Bacteria</taxon>
        <taxon>Pseudomonadati</taxon>
        <taxon>Bacteroidota</taxon>
        <taxon>Cytophagia</taxon>
        <taxon>Cytophagales</taxon>
        <taxon>Cytophagaceae</taxon>
        <taxon>Spirosoma</taxon>
    </lineage>
</organism>
<evidence type="ECO:0000259" key="2">
    <source>
        <dbReference type="Pfam" id="PF00248"/>
    </source>
</evidence>
<protein>
    <submittedName>
        <fullName evidence="3">Aldo/keto reductase</fullName>
    </submittedName>
</protein>
<dbReference type="InterPro" id="IPR023210">
    <property type="entry name" value="NADP_OxRdtase_dom"/>
</dbReference>
<keyword evidence="4" id="KW-1185">Reference proteome</keyword>
<dbReference type="RefSeq" id="WP_191041402.1">
    <property type="nucleotide sequence ID" value="NZ_JACXAA010000009.1"/>
</dbReference>
<comment type="caution">
    <text evidence="3">The sequence shown here is derived from an EMBL/GenBank/DDBJ whole genome shotgun (WGS) entry which is preliminary data.</text>
</comment>
<dbReference type="FunFam" id="3.20.20.100:FF:000004">
    <property type="entry name" value="Oxidoreductase, aldo/keto reductase"/>
    <property type="match status" value="1"/>
</dbReference>
<dbReference type="PANTHER" id="PTHR43364">
    <property type="entry name" value="NADH-SPECIFIC METHYLGLYOXAL REDUCTASE-RELATED"/>
    <property type="match status" value="1"/>
</dbReference>
<dbReference type="CDD" id="cd19079">
    <property type="entry name" value="AKR_EcYajO-like"/>
    <property type="match status" value="1"/>
</dbReference>
<dbReference type="AlphaFoldDB" id="A0A927GFH3"/>
<evidence type="ECO:0000313" key="3">
    <source>
        <dbReference type="EMBL" id="MBD2755786.1"/>
    </source>
</evidence>
<dbReference type="EMBL" id="JACXAA010000009">
    <property type="protein sequence ID" value="MBD2755786.1"/>
    <property type="molecule type" value="Genomic_DNA"/>
</dbReference>
<dbReference type="GO" id="GO:0016491">
    <property type="term" value="F:oxidoreductase activity"/>
    <property type="evidence" value="ECO:0007669"/>
    <property type="project" value="UniProtKB-KW"/>
</dbReference>
<accession>A0A927GFH3</accession>
<keyword evidence="1" id="KW-0560">Oxidoreductase</keyword>
<evidence type="ECO:0000256" key="1">
    <source>
        <dbReference type="ARBA" id="ARBA00023002"/>
    </source>
</evidence>
<dbReference type="Gene3D" id="3.20.20.100">
    <property type="entry name" value="NADP-dependent oxidoreductase domain"/>
    <property type="match status" value="1"/>
</dbReference>
<proteinExistence type="predicted"/>
<name>A0A927GFH3_9BACT</name>
<dbReference type="InterPro" id="IPR020471">
    <property type="entry name" value="AKR"/>
</dbReference>
<dbReference type="SUPFAM" id="SSF51430">
    <property type="entry name" value="NAD(P)-linked oxidoreductase"/>
    <property type="match status" value="1"/>
</dbReference>